<organism evidence="2 3">
    <name type="scientific">Streptomyces olindensis</name>
    <dbReference type="NCBI Taxonomy" id="358823"/>
    <lineage>
        <taxon>Bacteria</taxon>
        <taxon>Bacillati</taxon>
        <taxon>Actinomycetota</taxon>
        <taxon>Actinomycetes</taxon>
        <taxon>Kitasatosporales</taxon>
        <taxon>Streptomycetaceae</taxon>
        <taxon>Streptomyces</taxon>
    </lineage>
</organism>
<gene>
    <name evidence="2" type="ORF">ABZ568_10550</name>
</gene>
<protein>
    <submittedName>
        <fullName evidence="2">Uncharacterized protein</fullName>
    </submittedName>
</protein>
<reference evidence="2 3" key="1">
    <citation type="submission" date="2024-06" db="EMBL/GenBank/DDBJ databases">
        <title>The Natural Products Discovery Center: Release of the First 8490 Sequenced Strains for Exploring Actinobacteria Biosynthetic Diversity.</title>
        <authorList>
            <person name="Kalkreuter E."/>
            <person name="Kautsar S.A."/>
            <person name="Yang D."/>
            <person name="Bader C.D."/>
            <person name="Teijaro C.N."/>
            <person name="Fluegel L."/>
            <person name="Davis C.M."/>
            <person name="Simpson J.R."/>
            <person name="Lauterbach L."/>
            <person name="Steele A.D."/>
            <person name="Gui C."/>
            <person name="Meng S."/>
            <person name="Li G."/>
            <person name="Viehrig K."/>
            <person name="Ye F."/>
            <person name="Su P."/>
            <person name="Kiefer A.F."/>
            <person name="Nichols A."/>
            <person name="Cepeda A.J."/>
            <person name="Yan W."/>
            <person name="Fan B."/>
            <person name="Jiang Y."/>
            <person name="Adhikari A."/>
            <person name="Zheng C.-J."/>
            <person name="Schuster L."/>
            <person name="Cowan T.M."/>
            <person name="Smanski M.J."/>
            <person name="Chevrette M.G."/>
            <person name="De Carvalho L.P.S."/>
            <person name="Shen B."/>
        </authorList>
    </citation>
    <scope>NUCLEOTIDE SEQUENCE [LARGE SCALE GENOMIC DNA]</scope>
    <source>
        <strain evidence="2 3">NPDC019583</strain>
    </source>
</reference>
<dbReference type="RefSeq" id="WP_359787544.1">
    <property type="nucleotide sequence ID" value="NZ_JBEYBN010000011.1"/>
</dbReference>
<accession>A0ABV2XS67</accession>
<dbReference type="EMBL" id="JBEYBN010000011">
    <property type="protein sequence ID" value="MEU2266843.1"/>
    <property type="molecule type" value="Genomic_DNA"/>
</dbReference>
<proteinExistence type="predicted"/>
<sequence>MTYKFNKFLKTGKTDVTPVTKDSYVVYAGTCQPLSVPEDACSSLRDSWPSSWPLSAPHTRTRGSAARTVKRRRPTPAKTTLFP</sequence>
<evidence type="ECO:0000313" key="3">
    <source>
        <dbReference type="Proteomes" id="UP001550603"/>
    </source>
</evidence>
<feature type="region of interest" description="Disordered" evidence="1">
    <location>
        <begin position="52"/>
        <end position="83"/>
    </location>
</feature>
<evidence type="ECO:0000256" key="1">
    <source>
        <dbReference type="SAM" id="MobiDB-lite"/>
    </source>
</evidence>
<evidence type="ECO:0000313" key="2">
    <source>
        <dbReference type="EMBL" id="MEU2266843.1"/>
    </source>
</evidence>
<keyword evidence="3" id="KW-1185">Reference proteome</keyword>
<dbReference type="Proteomes" id="UP001550603">
    <property type="component" value="Unassembled WGS sequence"/>
</dbReference>
<name>A0ABV2XS67_9ACTN</name>
<comment type="caution">
    <text evidence="2">The sequence shown here is derived from an EMBL/GenBank/DDBJ whole genome shotgun (WGS) entry which is preliminary data.</text>
</comment>